<keyword evidence="4" id="KW-0862">Zinc</keyword>
<dbReference type="RefSeq" id="WP_106703046.1">
    <property type="nucleotide sequence ID" value="NZ_CP027666.1"/>
</dbReference>
<evidence type="ECO:0000256" key="1">
    <source>
        <dbReference type="ARBA" id="ARBA00001947"/>
    </source>
</evidence>
<reference evidence="6 7" key="1">
    <citation type="submission" date="2018-03" db="EMBL/GenBank/DDBJ databases">
        <title>Genome sequencing of Ottowia sp.</title>
        <authorList>
            <person name="Kim S.-J."/>
            <person name="Heo J."/>
            <person name="Kwon S.-W."/>
        </authorList>
    </citation>
    <scope>NUCLEOTIDE SEQUENCE [LARGE SCALE GENOMIC DNA]</scope>
    <source>
        <strain evidence="6 7">KADR8-3</strain>
    </source>
</reference>
<sequence length="320" mass="34804">MTQPTPAPLLEVLPRDLSAYRKGNTGIDYVHRFDSGRPGPHVLINALTHGNEICGMVAATHLLDSGVRPLIGTLTISFAHVEAYEAFRADDPFANRQLVHNLNRIWSDEWLDGPQDSPELRRARALRPVVAVADHILDIHSTSQDVVPFWVYPDFARNGQAALAMGAQGRVTTHLVMPSGLGSGTPLIQHGRHGVADSHAGVALVVECGQHFLRASAEVATATAQDFLAHFGLIDRAEPAQPAAAQRRFALLQTCMVHTPAFQFVRPLRGFETFDEGELIATDGDAGEIRAPCDRCTVLMPARVPIVGREAVYLTRPISD</sequence>
<keyword evidence="2" id="KW-0479">Metal-binding</keyword>
<evidence type="ECO:0000256" key="2">
    <source>
        <dbReference type="ARBA" id="ARBA00022723"/>
    </source>
</evidence>
<evidence type="ECO:0000256" key="3">
    <source>
        <dbReference type="ARBA" id="ARBA00022801"/>
    </source>
</evidence>
<dbReference type="PANTHER" id="PTHR15162:SF7">
    <property type="entry name" value="SUCCINYLGLUTAMATE DESUCCINYLASE"/>
    <property type="match status" value="1"/>
</dbReference>
<evidence type="ECO:0000256" key="4">
    <source>
        <dbReference type="ARBA" id="ARBA00022833"/>
    </source>
</evidence>
<evidence type="ECO:0000313" key="7">
    <source>
        <dbReference type="Proteomes" id="UP000239709"/>
    </source>
</evidence>
<organism evidence="6 7">
    <name type="scientific">Ottowia oryzae</name>
    <dbReference type="NCBI Taxonomy" id="2109914"/>
    <lineage>
        <taxon>Bacteria</taxon>
        <taxon>Pseudomonadati</taxon>
        <taxon>Pseudomonadota</taxon>
        <taxon>Betaproteobacteria</taxon>
        <taxon>Burkholderiales</taxon>
        <taxon>Comamonadaceae</taxon>
        <taxon>Ottowia</taxon>
    </lineage>
</organism>
<dbReference type="InterPro" id="IPR050178">
    <property type="entry name" value="AspA/AstE_fam"/>
</dbReference>
<dbReference type="Gene3D" id="3.40.630.10">
    <property type="entry name" value="Zn peptidases"/>
    <property type="match status" value="1"/>
</dbReference>
<evidence type="ECO:0000259" key="5">
    <source>
        <dbReference type="Pfam" id="PF24827"/>
    </source>
</evidence>
<gene>
    <name evidence="6" type="ORF">C6570_09860</name>
</gene>
<dbReference type="Proteomes" id="UP000239709">
    <property type="component" value="Chromosome"/>
</dbReference>
<evidence type="ECO:0000313" key="6">
    <source>
        <dbReference type="EMBL" id="AVO34493.1"/>
    </source>
</evidence>
<proteinExistence type="predicted"/>
<keyword evidence="3" id="KW-0378">Hydrolase</keyword>
<dbReference type="SUPFAM" id="SSF53187">
    <property type="entry name" value="Zn-dependent exopeptidases"/>
    <property type="match status" value="1"/>
</dbReference>
<dbReference type="PANTHER" id="PTHR15162">
    <property type="entry name" value="ASPARTOACYLASE"/>
    <property type="match status" value="1"/>
</dbReference>
<dbReference type="InterPro" id="IPR055438">
    <property type="entry name" value="AstE_AspA_cat"/>
</dbReference>
<feature type="domain" description="Succinylglutamate desuccinylase/Aspartoacylase catalytic" evidence="5">
    <location>
        <begin position="38"/>
        <end position="158"/>
    </location>
</feature>
<name>A0A2S0MFJ8_9BURK</name>
<dbReference type="GO" id="GO:0005829">
    <property type="term" value="C:cytosol"/>
    <property type="evidence" value="ECO:0007669"/>
    <property type="project" value="TreeGrafter"/>
</dbReference>
<dbReference type="Pfam" id="PF24827">
    <property type="entry name" value="AstE_AspA_cat"/>
    <property type="match status" value="1"/>
</dbReference>
<protein>
    <submittedName>
        <fullName evidence="6">Succinylglutamate desuccinylase</fullName>
    </submittedName>
</protein>
<comment type="cofactor">
    <cofactor evidence="1">
        <name>Zn(2+)</name>
        <dbReference type="ChEBI" id="CHEBI:29105"/>
    </cofactor>
</comment>
<dbReference type="AlphaFoldDB" id="A0A2S0MFJ8"/>
<accession>A0A2S0MFJ8</accession>
<dbReference type="EMBL" id="CP027666">
    <property type="protein sequence ID" value="AVO34493.1"/>
    <property type="molecule type" value="Genomic_DNA"/>
</dbReference>
<dbReference type="OrthoDB" id="6794856at2"/>
<dbReference type="GO" id="GO:0046872">
    <property type="term" value="F:metal ion binding"/>
    <property type="evidence" value="ECO:0007669"/>
    <property type="project" value="UniProtKB-KW"/>
</dbReference>
<dbReference type="GO" id="GO:0016788">
    <property type="term" value="F:hydrolase activity, acting on ester bonds"/>
    <property type="evidence" value="ECO:0007669"/>
    <property type="project" value="InterPro"/>
</dbReference>
<keyword evidence="7" id="KW-1185">Reference proteome</keyword>
<dbReference type="KEGG" id="otk:C6570_09860"/>